<evidence type="ECO:0000256" key="8">
    <source>
        <dbReference type="ARBA" id="ARBA00023136"/>
    </source>
</evidence>
<comment type="subcellular location">
    <subcellularLocation>
        <location evidence="1">Cell membrane</location>
        <topology evidence="1">Multi-pass membrane protein</topology>
    </subcellularLocation>
</comment>
<dbReference type="InterPro" id="IPR039421">
    <property type="entry name" value="Type_1_exporter"/>
</dbReference>
<dbReference type="InterPro" id="IPR017871">
    <property type="entry name" value="ABC_transporter-like_CS"/>
</dbReference>
<dbReference type="PANTHER" id="PTHR43394">
    <property type="entry name" value="ATP-DEPENDENT PERMEASE MDL1, MITOCHONDRIAL"/>
    <property type="match status" value="1"/>
</dbReference>
<feature type="transmembrane region" description="Helical" evidence="9">
    <location>
        <begin position="60"/>
        <end position="81"/>
    </location>
</feature>
<keyword evidence="5" id="KW-0547">Nucleotide-binding</keyword>
<reference evidence="12 13" key="1">
    <citation type="submission" date="2023-01" db="EMBL/GenBank/DDBJ databases">
        <title>Complete genome sequence of Roseicyclus marinus strain Dej080120_10.</title>
        <authorList>
            <person name="Ueki S."/>
            <person name="Maruyama F."/>
        </authorList>
    </citation>
    <scope>NUCLEOTIDE SEQUENCE [LARGE SCALE GENOMIC DNA]</scope>
    <source>
        <strain evidence="12 13">Dej080120_10</strain>
    </source>
</reference>
<organism evidence="12 13">
    <name type="scientific">Roseicyclus marinus</name>
    <dbReference type="NCBI Taxonomy" id="2161673"/>
    <lineage>
        <taxon>Bacteria</taxon>
        <taxon>Pseudomonadati</taxon>
        <taxon>Pseudomonadota</taxon>
        <taxon>Alphaproteobacteria</taxon>
        <taxon>Rhodobacterales</taxon>
        <taxon>Roseobacteraceae</taxon>
        <taxon>Roseicyclus</taxon>
    </lineage>
</organism>
<dbReference type="InterPro" id="IPR003593">
    <property type="entry name" value="AAA+_ATPase"/>
</dbReference>
<feature type="transmembrane region" description="Helical" evidence="9">
    <location>
        <begin position="96"/>
        <end position="114"/>
    </location>
</feature>
<feature type="domain" description="ABC transmembrane type-1" evidence="11">
    <location>
        <begin position="61"/>
        <end position="343"/>
    </location>
</feature>
<dbReference type="PROSITE" id="PS50893">
    <property type="entry name" value="ABC_TRANSPORTER_2"/>
    <property type="match status" value="1"/>
</dbReference>
<dbReference type="InterPro" id="IPR003439">
    <property type="entry name" value="ABC_transporter-like_ATP-bd"/>
</dbReference>
<evidence type="ECO:0000256" key="1">
    <source>
        <dbReference type="ARBA" id="ARBA00004651"/>
    </source>
</evidence>
<dbReference type="PANTHER" id="PTHR43394:SF1">
    <property type="entry name" value="ATP-BINDING CASSETTE SUB-FAMILY B MEMBER 10, MITOCHONDRIAL"/>
    <property type="match status" value="1"/>
</dbReference>
<keyword evidence="4 9" id="KW-0812">Transmembrane</keyword>
<evidence type="ECO:0000256" key="4">
    <source>
        <dbReference type="ARBA" id="ARBA00022692"/>
    </source>
</evidence>
<keyword evidence="13" id="KW-1185">Reference proteome</keyword>
<keyword evidence="7 9" id="KW-1133">Transmembrane helix</keyword>
<sequence>MPAACLPRIHRVSHGLDTLHRLRSRTLPTAVSTSAHPEAKARHLLGRLWHDHVRAHLPRLLVAAVLMTIEGATLGVLAYMVQPLFDDMFGAGSMDGVGWIALAIALIFVARAIAGFAQRLIIVTIGLKVTTELQSRLVTHLLALDIGYFRDNPPGALIERVRGDTLALQGLASSTVMSLGRDTITLVSLLTVMLTNDWVWTLLALIGLPLLVLPIMAIQGYIRKTATASREAAARLSTQLDEMFHGIQSIKLNRLEAHETGRFGEEVKAFLRQAVRSQRGLAANPAMIDVISAAGFVAVLYFGGGQIVAGEKTVGEFMSFFTALALLFDPLRRLSNIAGQIQAGIASLDRLYAVLEARPTILPPSDPQPVPRGDIRFEDVRFGYDGLPVLQGLSLTAAAGQTTALVGPSGAGKTTVFGLLTRLIDPDAGAITIGGTELRRLGLDGLRDAIAVVGQETALFDASIAQNIRLGRLDATEAEVRAAAEAASVLEFADNLPQGLDSPVGPRGSALSGGQRQRVAIARAMLKAAPILLLDEPTSALDARSEQLVQEALARLAEGRTTLVIAHRLSTIRDADKIVVLDRGRVIEEGRHADLMAKNGAYARLHDLQAAGVATPL</sequence>
<dbReference type="Gene3D" id="1.20.1560.10">
    <property type="entry name" value="ABC transporter type 1, transmembrane domain"/>
    <property type="match status" value="1"/>
</dbReference>
<dbReference type="Proteomes" id="UP001337723">
    <property type="component" value="Chromosome"/>
</dbReference>
<dbReference type="PROSITE" id="PS00211">
    <property type="entry name" value="ABC_TRANSPORTER_1"/>
    <property type="match status" value="1"/>
</dbReference>
<evidence type="ECO:0000259" key="11">
    <source>
        <dbReference type="PROSITE" id="PS50929"/>
    </source>
</evidence>
<proteinExistence type="predicted"/>
<dbReference type="Pfam" id="PF00005">
    <property type="entry name" value="ABC_tran"/>
    <property type="match status" value="1"/>
</dbReference>
<dbReference type="GO" id="GO:0016887">
    <property type="term" value="F:ATP hydrolysis activity"/>
    <property type="evidence" value="ECO:0007669"/>
    <property type="project" value="InterPro"/>
</dbReference>
<evidence type="ECO:0000256" key="7">
    <source>
        <dbReference type="ARBA" id="ARBA00022989"/>
    </source>
</evidence>
<keyword evidence="2" id="KW-0813">Transport</keyword>
<evidence type="ECO:0000256" key="2">
    <source>
        <dbReference type="ARBA" id="ARBA00022448"/>
    </source>
</evidence>
<dbReference type="CDD" id="cd18552">
    <property type="entry name" value="ABC_6TM_MsbA_like"/>
    <property type="match status" value="1"/>
</dbReference>
<dbReference type="InterPro" id="IPR011527">
    <property type="entry name" value="ABC1_TM_dom"/>
</dbReference>
<dbReference type="SUPFAM" id="SSF90123">
    <property type="entry name" value="ABC transporter transmembrane region"/>
    <property type="match status" value="1"/>
</dbReference>
<dbReference type="AlphaFoldDB" id="A0AA48HFF2"/>
<dbReference type="GO" id="GO:0015421">
    <property type="term" value="F:ABC-type oligopeptide transporter activity"/>
    <property type="evidence" value="ECO:0007669"/>
    <property type="project" value="TreeGrafter"/>
</dbReference>
<keyword evidence="8 9" id="KW-0472">Membrane</keyword>
<dbReference type="EMBL" id="AP027266">
    <property type="protein sequence ID" value="BDW84624.1"/>
    <property type="molecule type" value="Genomic_DNA"/>
</dbReference>
<evidence type="ECO:0000313" key="12">
    <source>
        <dbReference type="EMBL" id="BDW84624.1"/>
    </source>
</evidence>
<feature type="domain" description="ABC transporter" evidence="10">
    <location>
        <begin position="375"/>
        <end position="608"/>
    </location>
</feature>
<evidence type="ECO:0000256" key="9">
    <source>
        <dbReference type="SAM" id="Phobius"/>
    </source>
</evidence>
<dbReference type="SMART" id="SM00382">
    <property type="entry name" value="AAA"/>
    <property type="match status" value="1"/>
</dbReference>
<dbReference type="InterPro" id="IPR036640">
    <property type="entry name" value="ABC1_TM_sf"/>
</dbReference>
<dbReference type="FunFam" id="3.40.50.300:FF:000221">
    <property type="entry name" value="Multidrug ABC transporter ATP-binding protein"/>
    <property type="match status" value="1"/>
</dbReference>
<evidence type="ECO:0000313" key="13">
    <source>
        <dbReference type="Proteomes" id="UP001337723"/>
    </source>
</evidence>
<evidence type="ECO:0000256" key="3">
    <source>
        <dbReference type="ARBA" id="ARBA00022475"/>
    </source>
</evidence>
<name>A0AA48HFF2_9RHOB</name>
<dbReference type="Gene3D" id="3.40.50.300">
    <property type="entry name" value="P-loop containing nucleotide triphosphate hydrolases"/>
    <property type="match status" value="1"/>
</dbReference>
<dbReference type="SUPFAM" id="SSF52540">
    <property type="entry name" value="P-loop containing nucleoside triphosphate hydrolases"/>
    <property type="match status" value="1"/>
</dbReference>
<dbReference type="KEGG" id="rmai:MACH21_08010"/>
<keyword evidence="3" id="KW-1003">Cell membrane</keyword>
<feature type="transmembrane region" description="Helical" evidence="9">
    <location>
        <begin position="198"/>
        <end position="222"/>
    </location>
</feature>
<dbReference type="PROSITE" id="PS50929">
    <property type="entry name" value="ABC_TM1F"/>
    <property type="match status" value="1"/>
</dbReference>
<dbReference type="GO" id="GO:0005524">
    <property type="term" value="F:ATP binding"/>
    <property type="evidence" value="ECO:0007669"/>
    <property type="project" value="UniProtKB-KW"/>
</dbReference>
<protein>
    <submittedName>
        <fullName evidence="12">ABC transporter permease</fullName>
    </submittedName>
</protein>
<dbReference type="Pfam" id="PF00664">
    <property type="entry name" value="ABC_membrane"/>
    <property type="match status" value="1"/>
</dbReference>
<evidence type="ECO:0000259" key="10">
    <source>
        <dbReference type="PROSITE" id="PS50893"/>
    </source>
</evidence>
<evidence type="ECO:0000256" key="6">
    <source>
        <dbReference type="ARBA" id="ARBA00022840"/>
    </source>
</evidence>
<accession>A0AA48HFF2</accession>
<keyword evidence="6" id="KW-0067">ATP-binding</keyword>
<dbReference type="RefSeq" id="WP_338274635.1">
    <property type="nucleotide sequence ID" value="NZ_AP027266.1"/>
</dbReference>
<gene>
    <name evidence="12" type="ORF">MACH21_08010</name>
</gene>
<evidence type="ECO:0000256" key="5">
    <source>
        <dbReference type="ARBA" id="ARBA00022741"/>
    </source>
</evidence>
<dbReference type="InterPro" id="IPR027417">
    <property type="entry name" value="P-loop_NTPase"/>
</dbReference>
<dbReference type="GO" id="GO:0005886">
    <property type="term" value="C:plasma membrane"/>
    <property type="evidence" value="ECO:0007669"/>
    <property type="project" value="UniProtKB-SubCell"/>
</dbReference>